<gene>
    <name evidence="4" type="ORF">EEJ31_02845</name>
</gene>
<accession>A0A3M8LQG1</accession>
<protein>
    <submittedName>
        <fullName evidence="4">Fic family protein</fullName>
    </submittedName>
</protein>
<dbReference type="AlphaFoldDB" id="A0A3M8LQG1"/>
<evidence type="ECO:0000313" key="4">
    <source>
        <dbReference type="EMBL" id="RNE66738.1"/>
    </source>
</evidence>
<dbReference type="Proteomes" id="UP000279859">
    <property type="component" value="Unassembled WGS sequence"/>
</dbReference>
<proteinExistence type="predicted"/>
<dbReference type="OrthoDB" id="9813719at2"/>
<dbReference type="InterPro" id="IPR040198">
    <property type="entry name" value="Fido_containing"/>
</dbReference>
<name>A0A3M8LQG1_9MICO</name>
<dbReference type="GO" id="GO:0005524">
    <property type="term" value="F:ATP binding"/>
    <property type="evidence" value="ECO:0007669"/>
    <property type="project" value="UniProtKB-KW"/>
</dbReference>
<comment type="caution">
    <text evidence="4">The sequence shown here is derived from an EMBL/GenBank/DDBJ whole genome shotgun (WGS) entry which is preliminary data.</text>
</comment>
<organism evidence="4 5">
    <name type="scientific">Cryobacterium tepidiphilum</name>
    <dbReference type="NCBI Taxonomy" id="2486026"/>
    <lineage>
        <taxon>Bacteria</taxon>
        <taxon>Bacillati</taxon>
        <taxon>Actinomycetota</taxon>
        <taxon>Actinomycetes</taxon>
        <taxon>Micrococcales</taxon>
        <taxon>Microbacteriaceae</taxon>
        <taxon>Cryobacterium</taxon>
    </lineage>
</organism>
<dbReference type="InterPro" id="IPR036597">
    <property type="entry name" value="Fido-like_dom_sf"/>
</dbReference>
<dbReference type="Gene3D" id="1.10.3290.10">
    <property type="entry name" value="Fido-like domain"/>
    <property type="match status" value="1"/>
</dbReference>
<dbReference type="EMBL" id="RDSR01000003">
    <property type="protein sequence ID" value="RNE66738.1"/>
    <property type="molecule type" value="Genomic_DNA"/>
</dbReference>
<dbReference type="Gene3D" id="1.10.10.10">
    <property type="entry name" value="Winged helix-like DNA-binding domain superfamily/Winged helix DNA-binding domain"/>
    <property type="match status" value="1"/>
</dbReference>
<keyword evidence="5" id="KW-1185">Reference proteome</keyword>
<feature type="active site" evidence="1">
    <location>
        <position position="229"/>
    </location>
</feature>
<dbReference type="Pfam" id="PF02661">
    <property type="entry name" value="Fic"/>
    <property type="match status" value="1"/>
</dbReference>
<dbReference type="PANTHER" id="PTHR13504:SF38">
    <property type="entry name" value="FIDO DOMAIN-CONTAINING PROTEIN"/>
    <property type="match status" value="1"/>
</dbReference>
<feature type="binding site" evidence="2">
    <location>
        <begin position="233"/>
        <end position="240"/>
    </location>
    <ligand>
        <name>ATP</name>
        <dbReference type="ChEBI" id="CHEBI:30616"/>
    </ligand>
</feature>
<evidence type="ECO:0000313" key="5">
    <source>
        <dbReference type="Proteomes" id="UP000279859"/>
    </source>
</evidence>
<evidence type="ECO:0000259" key="3">
    <source>
        <dbReference type="PROSITE" id="PS51459"/>
    </source>
</evidence>
<dbReference type="SUPFAM" id="SSF46785">
    <property type="entry name" value="Winged helix' DNA-binding domain"/>
    <property type="match status" value="1"/>
</dbReference>
<sequence>MTAPQPPRVTPEEWPAIAFESLEWSSRHAERLAVDRFTSRPTRYEAAVPPFIAQRMLPLGSQVASLARAAETDLIRFDASLGSELSGFAPLLLRSEAAASSQIEHLTASARAILTAELGDTGKRNAAEIVGNTRAMQSALDLANELTTDSVQAMHRVLLEGTNHTPGQWRGEPVWIGTSARSPAGATFVAPAHERVPGLMEDLMVFARRDDLPVLTQIAVAHAQFETIHPFSDGNGRTGRALVQAMLRGKDLTRAVTVPVSAGLLTDVSGYHEALTSYRRGDLEPIVRQFAEASADAISNSNVLIGELRETAAAWANRAKPRPGSQLERVLSYAARQPVFTAGTLAAALAIAAPNVYPHLRKLAELGILKQKSEHKIGQVWRADDVLQALDRFAERAGRRA</sequence>
<dbReference type="InterPro" id="IPR036388">
    <property type="entry name" value="WH-like_DNA-bd_sf"/>
</dbReference>
<evidence type="ECO:0000256" key="2">
    <source>
        <dbReference type="PIRSR" id="PIRSR640198-2"/>
    </source>
</evidence>
<evidence type="ECO:0000256" key="1">
    <source>
        <dbReference type="PIRSR" id="PIRSR640198-1"/>
    </source>
</evidence>
<dbReference type="InterPro" id="IPR036390">
    <property type="entry name" value="WH_DNA-bd_sf"/>
</dbReference>
<reference evidence="4 5" key="1">
    <citation type="submission" date="2018-11" db="EMBL/GenBank/DDBJ databases">
        <title>Cryobacterium sp. nov., isolated from rhizosphere soil of lettuce.</title>
        <authorList>
            <person name="Wang Y."/>
        </authorList>
    </citation>
    <scope>NUCLEOTIDE SEQUENCE [LARGE SCALE GENOMIC DNA]</scope>
    <source>
        <strain evidence="4 5">NEAU-85</strain>
    </source>
</reference>
<dbReference type="PANTHER" id="PTHR13504">
    <property type="entry name" value="FIDO DOMAIN-CONTAINING PROTEIN DDB_G0283145"/>
    <property type="match status" value="1"/>
</dbReference>
<dbReference type="PROSITE" id="PS51459">
    <property type="entry name" value="FIDO"/>
    <property type="match status" value="1"/>
</dbReference>
<dbReference type="InterPro" id="IPR003812">
    <property type="entry name" value="Fido"/>
</dbReference>
<feature type="domain" description="Fido" evidence="3">
    <location>
        <begin position="146"/>
        <end position="292"/>
    </location>
</feature>
<keyword evidence="2" id="KW-0067">ATP-binding</keyword>
<keyword evidence="2" id="KW-0547">Nucleotide-binding</keyword>
<dbReference type="SUPFAM" id="SSF140931">
    <property type="entry name" value="Fic-like"/>
    <property type="match status" value="1"/>
</dbReference>